<organism evidence="4 5">
    <name type="scientific">Rikenella microfusus</name>
    <dbReference type="NCBI Taxonomy" id="28139"/>
    <lineage>
        <taxon>Bacteria</taxon>
        <taxon>Pseudomonadati</taxon>
        <taxon>Bacteroidota</taxon>
        <taxon>Bacteroidia</taxon>
        <taxon>Bacteroidales</taxon>
        <taxon>Rikenellaceae</taxon>
        <taxon>Rikenella</taxon>
    </lineage>
</organism>
<dbReference type="InterPro" id="IPR011055">
    <property type="entry name" value="Dup_hybrid_motif"/>
</dbReference>
<evidence type="ECO:0000313" key="4">
    <source>
        <dbReference type="EMBL" id="SUE33622.1"/>
    </source>
</evidence>
<keyword evidence="5" id="KW-1185">Reference proteome</keyword>
<dbReference type="EMBL" id="UGVL01000001">
    <property type="protein sequence ID" value="SUE33622.1"/>
    <property type="molecule type" value="Genomic_DNA"/>
</dbReference>
<protein>
    <submittedName>
        <fullName evidence="4">Septal ring factor</fullName>
    </submittedName>
</protein>
<keyword evidence="2" id="KW-0472">Membrane</keyword>
<keyword evidence="2" id="KW-1133">Transmembrane helix</keyword>
<dbReference type="GO" id="GO:0004222">
    <property type="term" value="F:metalloendopeptidase activity"/>
    <property type="evidence" value="ECO:0007669"/>
    <property type="project" value="TreeGrafter"/>
</dbReference>
<dbReference type="AlphaFoldDB" id="A0A379MSN4"/>
<keyword evidence="2" id="KW-0812">Transmembrane</keyword>
<dbReference type="PANTHER" id="PTHR21666">
    <property type="entry name" value="PEPTIDASE-RELATED"/>
    <property type="match status" value="1"/>
</dbReference>
<dbReference type="InterPro" id="IPR016047">
    <property type="entry name" value="M23ase_b-sheet_dom"/>
</dbReference>
<evidence type="ECO:0000259" key="3">
    <source>
        <dbReference type="Pfam" id="PF01551"/>
    </source>
</evidence>
<evidence type="ECO:0000313" key="5">
    <source>
        <dbReference type="Proteomes" id="UP000255233"/>
    </source>
</evidence>
<dbReference type="CDD" id="cd12797">
    <property type="entry name" value="M23_peptidase"/>
    <property type="match status" value="1"/>
</dbReference>
<evidence type="ECO:0000256" key="1">
    <source>
        <dbReference type="ARBA" id="ARBA00022729"/>
    </source>
</evidence>
<feature type="domain" description="M23ase beta-sheet core" evidence="3">
    <location>
        <begin position="184"/>
        <end position="276"/>
    </location>
</feature>
<dbReference type="SUPFAM" id="SSF51261">
    <property type="entry name" value="Duplicated hybrid motif"/>
    <property type="match status" value="1"/>
</dbReference>
<name>A0A379MSN4_9BACT</name>
<dbReference type="InterPro" id="IPR050570">
    <property type="entry name" value="Cell_wall_metabolism_enzyme"/>
</dbReference>
<evidence type="ECO:0000256" key="2">
    <source>
        <dbReference type="SAM" id="Phobius"/>
    </source>
</evidence>
<dbReference type="STRING" id="880526.GCA_000427365_00614"/>
<dbReference type="PANTHER" id="PTHR21666:SF289">
    <property type="entry name" value="L-ALA--D-GLU ENDOPEPTIDASE"/>
    <property type="match status" value="1"/>
</dbReference>
<keyword evidence="1" id="KW-0732">Signal</keyword>
<accession>A0A379MSN4</accession>
<dbReference type="Gene3D" id="2.70.70.10">
    <property type="entry name" value="Glucose Permease (Domain IIA)"/>
    <property type="match status" value="1"/>
</dbReference>
<dbReference type="Proteomes" id="UP000255233">
    <property type="component" value="Unassembled WGS sequence"/>
</dbReference>
<feature type="transmembrane region" description="Helical" evidence="2">
    <location>
        <begin position="37"/>
        <end position="58"/>
    </location>
</feature>
<dbReference type="Pfam" id="PF01551">
    <property type="entry name" value="Peptidase_M23"/>
    <property type="match status" value="1"/>
</dbReference>
<dbReference type="OrthoDB" id="9814377at2"/>
<reference evidence="4 5" key="1">
    <citation type="submission" date="2018-06" db="EMBL/GenBank/DDBJ databases">
        <authorList>
            <consortium name="Pathogen Informatics"/>
            <person name="Doyle S."/>
        </authorList>
    </citation>
    <scope>NUCLEOTIDE SEQUENCE [LARGE SCALE GENOMIC DNA]</scope>
    <source>
        <strain evidence="4 5">NCTC11190</strain>
    </source>
</reference>
<proteinExistence type="predicted"/>
<sequence length="282" mass="30900">MKLKEIVGYLRERNKLSLRNVRTGQEIWHVFVSRINMVLAAVALLLIVFVASLTTVAYTPVLDLIPGYPGSRSREALIAGIMKLDSLSAEVRRWEEYHADFAKILDGQVPVPEGDTLRRQGVKGGVAPRIGLDSVLREQMTAEGSPYRLEDGNAGRLRSESTFEMLPPVKGIVARTFSPQNGLYGVEIAPAPNQGVLAVLDGTVILNTWNPETGNIVVIQHGGNMVSVYKQAAKVMKSTGEHIRAGEPVAVTGPLTDNKIPHLTFELWYNGTAVDPENYIVF</sequence>
<dbReference type="RefSeq" id="WP_027290403.1">
    <property type="nucleotide sequence ID" value="NZ_CALVFX010000002.1"/>
</dbReference>
<gene>
    <name evidence="4" type="primary">envC_2</name>
    <name evidence="4" type="ORF">NCTC11190_00832</name>
</gene>